<reference evidence="4" key="1">
    <citation type="submission" date="2019-11" db="EMBL/GenBank/DDBJ databases">
        <title>Microbial mats filling the niche in hypersaline microbial mats.</title>
        <authorList>
            <person name="Wong H.L."/>
            <person name="Macleod F.I."/>
            <person name="White R.A. III"/>
            <person name="Burns B.P."/>
        </authorList>
    </citation>
    <scope>NUCLEOTIDE SEQUENCE</scope>
    <source>
        <strain evidence="4">Rbin_158</strain>
    </source>
</reference>
<gene>
    <name evidence="4" type="ORF">GF339_11565</name>
</gene>
<name>A0A9D5Q613_9BACT</name>
<evidence type="ECO:0000256" key="2">
    <source>
        <dbReference type="ARBA" id="ARBA00022801"/>
    </source>
</evidence>
<evidence type="ECO:0000256" key="1">
    <source>
        <dbReference type="ARBA" id="ARBA00022723"/>
    </source>
</evidence>
<feature type="domain" description="Calcineurin-like phosphoesterase" evidence="3">
    <location>
        <begin position="69"/>
        <end position="229"/>
    </location>
</feature>
<comment type="caution">
    <text evidence="4">The sequence shown here is derived from an EMBL/GenBank/DDBJ whole genome shotgun (WGS) entry which is preliminary data.</text>
</comment>
<keyword evidence="1" id="KW-0479">Metal-binding</keyword>
<dbReference type="Pfam" id="PF00149">
    <property type="entry name" value="Metallophos"/>
    <property type="match status" value="1"/>
</dbReference>
<accession>A0A9D5Q613</accession>
<dbReference type="GO" id="GO:0008758">
    <property type="term" value="F:UDP-2,3-diacylglucosamine hydrolase activity"/>
    <property type="evidence" value="ECO:0007669"/>
    <property type="project" value="TreeGrafter"/>
</dbReference>
<dbReference type="InterPro" id="IPR051158">
    <property type="entry name" value="Metallophosphoesterase_sf"/>
</dbReference>
<dbReference type="GO" id="GO:0016020">
    <property type="term" value="C:membrane"/>
    <property type="evidence" value="ECO:0007669"/>
    <property type="project" value="GOC"/>
</dbReference>
<dbReference type="PANTHER" id="PTHR31302">
    <property type="entry name" value="TRANSMEMBRANE PROTEIN WITH METALLOPHOSPHOESTERASE DOMAIN-RELATED"/>
    <property type="match status" value="1"/>
</dbReference>
<dbReference type="AlphaFoldDB" id="A0A9D5Q613"/>
<organism evidence="4 5">
    <name type="scientific">candidate division KSB3 bacterium</name>
    <dbReference type="NCBI Taxonomy" id="2044937"/>
    <lineage>
        <taxon>Bacteria</taxon>
        <taxon>candidate division KSB3</taxon>
    </lineage>
</organism>
<protein>
    <submittedName>
        <fullName evidence="4">Metallophosphoesterase</fullName>
    </submittedName>
</protein>
<dbReference type="SUPFAM" id="SSF56300">
    <property type="entry name" value="Metallo-dependent phosphatases"/>
    <property type="match status" value="1"/>
</dbReference>
<evidence type="ECO:0000313" key="4">
    <source>
        <dbReference type="EMBL" id="MBD3325215.1"/>
    </source>
</evidence>
<dbReference type="Gene3D" id="3.60.21.10">
    <property type="match status" value="1"/>
</dbReference>
<keyword evidence="2" id="KW-0378">Hydrolase</keyword>
<evidence type="ECO:0000259" key="3">
    <source>
        <dbReference type="Pfam" id="PF00149"/>
    </source>
</evidence>
<dbReference type="EMBL" id="WJJP01000377">
    <property type="protein sequence ID" value="MBD3325215.1"/>
    <property type="molecule type" value="Genomic_DNA"/>
</dbReference>
<dbReference type="PANTHER" id="PTHR31302:SF31">
    <property type="entry name" value="PHOSPHODIESTERASE YAEI"/>
    <property type="match status" value="1"/>
</dbReference>
<proteinExistence type="predicted"/>
<dbReference type="InterPro" id="IPR004843">
    <property type="entry name" value="Calcineurin-like_PHP"/>
</dbReference>
<dbReference type="GO" id="GO:0009245">
    <property type="term" value="P:lipid A biosynthetic process"/>
    <property type="evidence" value="ECO:0007669"/>
    <property type="project" value="TreeGrafter"/>
</dbReference>
<sequence>HNPTHPLFWQRSFHFETVEQVLSVVIPAIVPVLKLSGLYQRGLQNALAIQQTAFSVVDAALPDAFDGFKMLFLSDLHIDGNDALLPPLCEALEAEAVDLCLLGGDYRFLVHGAFRKVIDRFQDFLPSIKSTHGIIGILGNHDSWEMIRPLERLGIIMLLNEALEVKRGQESIWVLGVDDPHYYKCDDYQKANQGIPAQAFRLLLSHATGTLFHLRETDAVNLCLCGHTHAGQISLPLLGPVITHSKLKGPYIYGRWQYKHINGYTSSGVGTSAIPIRYNTSSEIVRITLRKTEKP</sequence>
<evidence type="ECO:0000313" key="5">
    <source>
        <dbReference type="Proteomes" id="UP000649604"/>
    </source>
</evidence>
<dbReference type="Proteomes" id="UP000649604">
    <property type="component" value="Unassembled WGS sequence"/>
</dbReference>
<feature type="non-terminal residue" evidence="4">
    <location>
        <position position="1"/>
    </location>
</feature>
<dbReference type="GO" id="GO:0046872">
    <property type="term" value="F:metal ion binding"/>
    <property type="evidence" value="ECO:0007669"/>
    <property type="project" value="UniProtKB-KW"/>
</dbReference>
<dbReference type="InterPro" id="IPR029052">
    <property type="entry name" value="Metallo-depent_PP-like"/>
</dbReference>